<dbReference type="Gene3D" id="1.20.1280.50">
    <property type="match status" value="1"/>
</dbReference>
<evidence type="ECO:0000313" key="6">
    <source>
        <dbReference type="Proteomes" id="UP000726737"/>
    </source>
</evidence>
<reference evidence="5" key="1">
    <citation type="journal article" date="2020" name="Fungal Divers.">
        <title>Resolving the Mortierellaceae phylogeny through synthesis of multi-gene phylogenetics and phylogenomics.</title>
        <authorList>
            <person name="Vandepol N."/>
            <person name="Liber J."/>
            <person name="Desiro A."/>
            <person name="Na H."/>
            <person name="Kennedy M."/>
            <person name="Barry K."/>
            <person name="Grigoriev I.V."/>
            <person name="Miller A.N."/>
            <person name="O'Donnell K."/>
            <person name="Stajich J.E."/>
            <person name="Bonito G."/>
        </authorList>
    </citation>
    <scope>NUCLEOTIDE SEQUENCE</scope>
    <source>
        <strain evidence="5">KOD948</strain>
    </source>
</reference>
<name>A0A9P6PSD9_9FUNG</name>
<dbReference type="InterPro" id="IPR036322">
    <property type="entry name" value="WD40_repeat_dom_sf"/>
</dbReference>
<feature type="repeat" description="WD" evidence="3">
    <location>
        <begin position="208"/>
        <end position="249"/>
    </location>
</feature>
<dbReference type="EMBL" id="JAAAJA010000482">
    <property type="protein sequence ID" value="KAG0253054.1"/>
    <property type="molecule type" value="Genomic_DNA"/>
</dbReference>
<evidence type="ECO:0000313" key="5">
    <source>
        <dbReference type="EMBL" id="KAG0253054.1"/>
    </source>
</evidence>
<dbReference type="SMART" id="SM00320">
    <property type="entry name" value="WD40"/>
    <property type="match status" value="6"/>
</dbReference>
<dbReference type="PROSITE" id="PS50082">
    <property type="entry name" value="WD_REPEATS_2"/>
    <property type="match status" value="2"/>
</dbReference>
<evidence type="ECO:0000256" key="1">
    <source>
        <dbReference type="ARBA" id="ARBA00022574"/>
    </source>
</evidence>
<keyword evidence="1 3" id="KW-0853">WD repeat</keyword>
<dbReference type="AlphaFoldDB" id="A0A9P6PSD9"/>
<feature type="domain" description="F-box" evidence="4">
    <location>
        <begin position="43"/>
        <end position="91"/>
    </location>
</feature>
<feature type="repeat" description="WD" evidence="3">
    <location>
        <begin position="250"/>
        <end position="280"/>
    </location>
</feature>
<dbReference type="InterPro" id="IPR015943">
    <property type="entry name" value="WD40/YVTN_repeat-like_dom_sf"/>
</dbReference>
<protein>
    <recommendedName>
        <fullName evidence="4">F-box domain-containing protein</fullName>
    </recommendedName>
</protein>
<dbReference type="Pfam" id="PF00400">
    <property type="entry name" value="WD40"/>
    <property type="match status" value="4"/>
</dbReference>
<dbReference type="PANTHER" id="PTHR22847:SF637">
    <property type="entry name" value="WD REPEAT DOMAIN 5B"/>
    <property type="match status" value="1"/>
</dbReference>
<dbReference type="Proteomes" id="UP000726737">
    <property type="component" value="Unassembled WGS sequence"/>
</dbReference>
<dbReference type="GO" id="GO:1990234">
    <property type="term" value="C:transferase complex"/>
    <property type="evidence" value="ECO:0007669"/>
    <property type="project" value="UniProtKB-ARBA"/>
</dbReference>
<evidence type="ECO:0000256" key="3">
    <source>
        <dbReference type="PROSITE-ProRule" id="PRU00221"/>
    </source>
</evidence>
<evidence type="ECO:0000259" key="4">
    <source>
        <dbReference type="PROSITE" id="PS50181"/>
    </source>
</evidence>
<dbReference type="InterPro" id="IPR036047">
    <property type="entry name" value="F-box-like_dom_sf"/>
</dbReference>
<dbReference type="PROSITE" id="PS50181">
    <property type="entry name" value="FBOX"/>
    <property type="match status" value="1"/>
</dbReference>
<keyword evidence="6" id="KW-1185">Reference proteome</keyword>
<keyword evidence="2" id="KW-0677">Repeat</keyword>
<gene>
    <name evidence="5" type="ORF">BG011_006589</name>
</gene>
<dbReference type="InterPro" id="IPR001680">
    <property type="entry name" value="WD40_rpt"/>
</dbReference>
<comment type="caution">
    <text evidence="5">The sequence shown here is derived from an EMBL/GenBank/DDBJ whole genome shotgun (WGS) entry which is preliminary data.</text>
</comment>
<evidence type="ECO:0000256" key="2">
    <source>
        <dbReference type="ARBA" id="ARBA00022737"/>
    </source>
</evidence>
<dbReference type="Gene3D" id="2.130.10.10">
    <property type="entry name" value="YVTN repeat-like/Quinoprotein amine dehydrogenase"/>
    <property type="match status" value="2"/>
</dbReference>
<dbReference type="SUPFAM" id="SSF81383">
    <property type="entry name" value="F-box domain"/>
    <property type="match status" value="1"/>
</dbReference>
<dbReference type="Pfam" id="PF12937">
    <property type="entry name" value="F-box-like"/>
    <property type="match status" value="1"/>
</dbReference>
<organism evidence="5 6">
    <name type="scientific">Mortierella polycephala</name>
    <dbReference type="NCBI Taxonomy" id="41804"/>
    <lineage>
        <taxon>Eukaryota</taxon>
        <taxon>Fungi</taxon>
        <taxon>Fungi incertae sedis</taxon>
        <taxon>Mucoromycota</taxon>
        <taxon>Mortierellomycotina</taxon>
        <taxon>Mortierellomycetes</taxon>
        <taxon>Mortierellales</taxon>
        <taxon>Mortierellaceae</taxon>
        <taxon>Mortierella</taxon>
    </lineage>
</organism>
<proteinExistence type="predicted"/>
<accession>A0A9P6PSD9</accession>
<sequence>MSASLSTTSQQYHPYATLGSSTASLARKRPAQGSIHDHGLTRKNMFSQLPLELAFLILCQLNYRGLIALSLVDRYWRELTFQKDGILWYRLCQRHSFLPGQGHPPHDRTLFRWTLAEAQEHRPGFTRALAQSRERLGSLGTIEAPHLSTNGLPTTVAFEGHSQHSAPPVFKSARLTSGRIKSWRDYFEASIILEREWIDGKPPKVKELRGHNDAVLCVKALRQGYRVVSGDRAGCLRIWCTVTGECLKKFERHMMGVSCLAAQGDLLVSGSWDSTVIVWKELQEAPFLKPLKIIDLGEQVMSMDLDSNLDLVVGAVSGVVKIISINTITSLGTFQSPSPALCAAVSLGRNKVEAAIGLNYYAWDRSSKMQIGFIGDAHFENISCMKIDTNNRLLFTGSLDSKVRVFSWETKPMLLRQYGGHRDGVRCMVLQDNMIITGSSDKSAIITFRDRHESYRPDITSHDGFLNPGEALEDGADRVAEPVSFSHLSNVNAVEADASMFVTGADDGVVRIFDFGYDLWRPPRPSSPKLCGQTSLVSSTSSTCVLMVRPGRNKVSVGNRRQTWGTCALAVLARAKALLKESQAGAEEDPVAWMSVDEIYQRMIEWEQQPVSQGSTPRHTLNLALHMMAKSDPPTVLLDSSVFPHRFALK</sequence>
<dbReference type="SUPFAM" id="SSF50978">
    <property type="entry name" value="WD40 repeat-like"/>
    <property type="match status" value="1"/>
</dbReference>
<dbReference type="PANTHER" id="PTHR22847">
    <property type="entry name" value="WD40 REPEAT PROTEIN"/>
    <property type="match status" value="1"/>
</dbReference>
<dbReference type="InterPro" id="IPR001810">
    <property type="entry name" value="F-box_dom"/>
</dbReference>
<dbReference type="OrthoDB" id="674604at2759"/>